<evidence type="ECO:0000313" key="1">
    <source>
        <dbReference type="EMBL" id="BAL54200.1"/>
    </source>
</evidence>
<reference evidence="1" key="2">
    <citation type="journal article" date="2012" name="PLoS ONE">
        <title>A Deeply Branching Thermophilic Bacterium with an Ancient Acetyl-CoA Pathway Dominates a Subsurface Ecosystem.</title>
        <authorList>
            <person name="Takami H."/>
            <person name="Noguchi H."/>
            <person name="Takaki Y."/>
            <person name="Uchiyama I."/>
            <person name="Toyoda A."/>
            <person name="Nishi S."/>
            <person name="Chee G.-J."/>
            <person name="Arai W."/>
            <person name="Nunoura T."/>
            <person name="Itoh T."/>
            <person name="Hattori M."/>
            <person name="Takai K."/>
        </authorList>
    </citation>
    <scope>NUCLEOTIDE SEQUENCE</scope>
</reference>
<dbReference type="EMBL" id="AP011680">
    <property type="protein sequence ID" value="BAL54200.1"/>
    <property type="molecule type" value="Genomic_DNA"/>
</dbReference>
<name>H5SDG4_9BACT</name>
<proteinExistence type="predicted"/>
<dbReference type="AlphaFoldDB" id="H5SDG4"/>
<sequence length="153" mass="17097">MTLGETLQQNLARPIRQPQTFTIEAAQGARVEADVEASDALACRLRGLRVQRPAQDAEPLPQWAHRVARQASGLLEPLAVHEIDTQRGEARLRSQTPSQKGDEVHYYEAVLNTTGQASLHRYRASYNPHQPREPIPFTLTHEAVGKLVDDFLS</sequence>
<reference evidence="1" key="1">
    <citation type="journal article" date="2005" name="Environ. Microbiol.">
        <title>Genetic and functional properties of uncultivated thermophilic crenarchaeotes from a subsurface gold mine as revealed by analysis of genome fragments.</title>
        <authorList>
            <person name="Nunoura T."/>
            <person name="Hirayama H."/>
            <person name="Takami H."/>
            <person name="Oida H."/>
            <person name="Nishi S."/>
            <person name="Shimamura S."/>
            <person name="Suzuki Y."/>
            <person name="Inagaki F."/>
            <person name="Takai K."/>
            <person name="Nealson K.H."/>
            <person name="Horikoshi K."/>
        </authorList>
    </citation>
    <scope>NUCLEOTIDE SEQUENCE</scope>
</reference>
<accession>H5SDG4</accession>
<protein>
    <submittedName>
        <fullName evidence="1">Hypothetical conserved protein</fullName>
    </submittedName>
</protein>
<gene>
    <name evidence="1" type="ORF">HGMM_F13D05C22</name>
</gene>
<organism evidence="1">
    <name type="scientific">uncultured Planctomycetota bacterium</name>
    <dbReference type="NCBI Taxonomy" id="120965"/>
    <lineage>
        <taxon>Bacteria</taxon>
        <taxon>Pseudomonadati</taxon>
        <taxon>Planctomycetota</taxon>
        <taxon>environmental samples</taxon>
    </lineage>
</organism>